<sequence>MFIRFKQLVDMERKCSHLNDKLLKNTLCSCTVVAALVLGLSSASAEKTLTTVYSSDLSNDYIKNSDNIVNSTVMIINNERAAAFKDKKDAEAVLQKYKADYISEKLEHQMSTENTLHTLEQEESPRIDISFAEDILYSNEKVLEKDILTVDEGLQLLKNGIKKEEKYEVTYRTNIKEIAEKYHLTVDELLAANPNLKTDSIIGQGEIINIITHQPLLNIIITDGTLEKEVTASPKDIIAEMSLFNDNKEVKETNHNGEAEQNSLTIKETSLEKKRETANEEILKEAIPSRGGRVLSWPAADGYISNKMGQSSGKLHKGVDIVKTSNYTVKAAENGTVLFAGNDGGYGNKVVIDHNNGLKTVYGHLNSIAVSAGETVITGQKIGVMGSTGQAADVHLHFEVYENDIIKNPLNYLK</sequence>
<dbReference type="PANTHER" id="PTHR21666">
    <property type="entry name" value="PEPTIDASE-RELATED"/>
    <property type="match status" value="1"/>
</dbReference>
<keyword evidence="2" id="KW-0378">Hydrolase</keyword>
<dbReference type="InterPro" id="IPR011055">
    <property type="entry name" value="Dup_hybrid_motif"/>
</dbReference>
<evidence type="ECO:0000313" key="3">
    <source>
        <dbReference type="Proteomes" id="UP001342826"/>
    </source>
</evidence>
<dbReference type="SUPFAM" id="SSF51261">
    <property type="entry name" value="Duplicated hybrid motif"/>
    <property type="match status" value="1"/>
</dbReference>
<comment type="caution">
    <text evidence="2">The sequence shown here is derived from an EMBL/GenBank/DDBJ whole genome shotgun (WGS) entry which is preliminary data.</text>
</comment>
<evidence type="ECO:0000313" key="2">
    <source>
        <dbReference type="EMBL" id="MED4403309.1"/>
    </source>
</evidence>
<dbReference type="PANTHER" id="PTHR21666:SF270">
    <property type="entry name" value="MUREIN HYDROLASE ACTIVATOR ENVC"/>
    <property type="match status" value="1"/>
</dbReference>
<dbReference type="RefSeq" id="WP_066226640.1">
    <property type="nucleotide sequence ID" value="NZ_JARTFQ010000001.1"/>
</dbReference>
<accession>A0ABU6P1R9</accession>
<feature type="domain" description="LysM" evidence="1">
    <location>
        <begin position="165"/>
        <end position="210"/>
    </location>
</feature>
<dbReference type="CDD" id="cd12797">
    <property type="entry name" value="M23_peptidase"/>
    <property type="match status" value="1"/>
</dbReference>
<name>A0ABU6P1R9_9BACI</name>
<reference evidence="2 3" key="1">
    <citation type="submission" date="2023-03" db="EMBL/GenBank/DDBJ databases">
        <title>Bacillus Genome Sequencing.</title>
        <authorList>
            <person name="Dunlap C."/>
        </authorList>
    </citation>
    <scope>NUCLEOTIDE SEQUENCE [LARGE SCALE GENOMIC DNA]</scope>
    <source>
        <strain evidence="2 3">NRS-1717</strain>
    </source>
</reference>
<dbReference type="EMBL" id="JARTFS010000016">
    <property type="protein sequence ID" value="MED4403309.1"/>
    <property type="molecule type" value="Genomic_DNA"/>
</dbReference>
<gene>
    <name evidence="2" type="ORF">P9271_18550</name>
</gene>
<dbReference type="PROSITE" id="PS51782">
    <property type="entry name" value="LYSM"/>
    <property type="match status" value="1"/>
</dbReference>
<protein>
    <submittedName>
        <fullName evidence="2">M23 family metallopeptidase</fullName>
        <ecNumber evidence="2">3.4.24.-</ecNumber>
    </submittedName>
</protein>
<dbReference type="EC" id="3.4.24.-" evidence="2"/>
<dbReference type="InterPro" id="IPR016047">
    <property type="entry name" value="M23ase_b-sheet_dom"/>
</dbReference>
<dbReference type="Gene3D" id="2.70.70.10">
    <property type="entry name" value="Glucose Permease (Domain IIA)"/>
    <property type="match status" value="1"/>
</dbReference>
<keyword evidence="3" id="KW-1185">Reference proteome</keyword>
<dbReference type="InterPro" id="IPR050570">
    <property type="entry name" value="Cell_wall_metabolism_enzyme"/>
</dbReference>
<dbReference type="GeneID" id="301140183"/>
<dbReference type="Pfam" id="PF01551">
    <property type="entry name" value="Peptidase_M23"/>
    <property type="match status" value="1"/>
</dbReference>
<dbReference type="CDD" id="cd00118">
    <property type="entry name" value="LysM"/>
    <property type="match status" value="1"/>
</dbReference>
<dbReference type="InterPro" id="IPR018392">
    <property type="entry name" value="LysM"/>
</dbReference>
<proteinExistence type="predicted"/>
<dbReference type="Proteomes" id="UP001342826">
    <property type="component" value="Unassembled WGS sequence"/>
</dbReference>
<dbReference type="GO" id="GO:0016787">
    <property type="term" value="F:hydrolase activity"/>
    <property type="evidence" value="ECO:0007669"/>
    <property type="project" value="UniProtKB-KW"/>
</dbReference>
<evidence type="ECO:0000259" key="1">
    <source>
        <dbReference type="PROSITE" id="PS51782"/>
    </source>
</evidence>
<organism evidence="2 3">
    <name type="scientific">Metabacillus fastidiosus</name>
    <dbReference type="NCBI Taxonomy" id="1458"/>
    <lineage>
        <taxon>Bacteria</taxon>
        <taxon>Bacillati</taxon>
        <taxon>Bacillota</taxon>
        <taxon>Bacilli</taxon>
        <taxon>Bacillales</taxon>
        <taxon>Bacillaceae</taxon>
        <taxon>Metabacillus</taxon>
    </lineage>
</organism>